<dbReference type="SMART" id="SM00678">
    <property type="entry name" value="WWE"/>
    <property type="match status" value="2"/>
</dbReference>
<feature type="region of interest" description="Disordered" evidence="1">
    <location>
        <begin position="94"/>
        <end position="140"/>
    </location>
</feature>
<dbReference type="InterPro" id="IPR037197">
    <property type="entry name" value="WWE_dom_sf"/>
</dbReference>
<organism evidence="3 4">
    <name type="scientific">Blepharisma stoltei</name>
    <dbReference type="NCBI Taxonomy" id="1481888"/>
    <lineage>
        <taxon>Eukaryota</taxon>
        <taxon>Sar</taxon>
        <taxon>Alveolata</taxon>
        <taxon>Ciliophora</taxon>
        <taxon>Postciliodesmatophora</taxon>
        <taxon>Heterotrichea</taxon>
        <taxon>Heterotrichida</taxon>
        <taxon>Blepharismidae</taxon>
        <taxon>Blepharisma</taxon>
    </lineage>
</organism>
<feature type="region of interest" description="Disordered" evidence="1">
    <location>
        <begin position="1"/>
        <end position="72"/>
    </location>
</feature>
<feature type="domain" description="WWE" evidence="2">
    <location>
        <begin position="586"/>
        <end position="665"/>
    </location>
</feature>
<feature type="region of interest" description="Disordered" evidence="1">
    <location>
        <begin position="306"/>
        <end position="424"/>
    </location>
</feature>
<dbReference type="AlphaFoldDB" id="A0AAU9K4F4"/>
<evidence type="ECO:0000259" key="2">
    <source>
        <dbReference type="PROSITE" id="PS50918"/>
    </source>
</evidence>
<dbReference type="Pfam" id="PF02825">
    <property type="entry name" value="WWE"/>
    <property type="match status" value="2"/>
</dbReference>
<evidence type="ECO:0000256" key="1">
    <source>
        <dbReference type="SAM" id="MobiDB-lite"/>
    </source>
</evidence>
<evidence type="ECO:0000313" key="3">
    <source>
        <dbReference type="EMBL" id="CAG9333111.1"/>
    </source>
</evidence>
<sequence>MNPQNPHPAFKPPNYNSPISQRTFPNANVQPGPQVINPQIPAIKLNPLVRQNPEPSNLPAPGSESLKGMTDISVPKYQTNQQFNPLGAVFPVKADSSYQDTSSQEGSYHPHSNQGMPIKGPSIPRQFTQNNTPSSHAPQQMITPKIPQNDAPMMKAPPFIKNTPQINQANQINPQFQREPNLQSQIIKPNQLDSQVSNPIGPQSFIKSPNQPTNQVPSSAGPPPLVKPPNQSNQPFQLPSPPIFLPPSNQMGQLNNQIQNPQNFQSQQPSQFLPKKYVPPPSPQNDNQVKNAQNLQPQQLIRGTPQAQFVPNPTPQNMQEGTGNLQNFQPNFTPPNFGPNIPPPPLHGQNYIGSGQVPKASNQIPTPSADESNKFVRPPPPPPEFFNPPNVQNPTKPPQGDSIQNPNNPQSESKFPLSGINSGPPFIQQIANSVEGTLPDLKGSLPQGIIPRMAYPPQPQNPTNALLINPAPLRVHQEQDFPKFTPNNPPRGNSIPLNQPFDLSRSRMASLNNSSSIDSDMQNSPPSNGLLQVESIPCPPQLASRLNRRNITADIKRKYMLTTATYDGTAFNLTGSPSSVQQASEELKKIITQESQLGNVFWEWLRDDGSLEAYPPAINEIIENAYNRGENWAAIPIKGQTYRVIFGDPHVQVVLNSKISRTVRRNDGSQASVDRKLNENEVTWYWQDDDKIFKKYTAEASRQIEAAYQQRSKALIQGSNIRGYLLDFDQMKQQNEKTKFSRTIRRGE</sequence>
<dbReference type="EMBL" id="CAJZBQ010000056">
    <property type="protein sequence ID" value="CAG9333111.1"/>
    <property type="molecule type" value="Genomic_DNA"/>
</dbReference>
<feature type="compositionally biased region" description="Pro residues" evidence="1">
    <location>
        <begin position="377"/>
        <end position="386"/>
    </location>
</feature>
<dbReference type="Proteomes" id="UP001162131">
    <property type="component" value="Unassembled WGS sequence"/>
</dbReference>
<comment type="caution">
    <text evidence="3">The sequence shown here is derived from an EMBL/GenBank/DDBJ whole genome shotgun (WGS) entry which is preliminary data.</text>
</comment>
<feature type="domain" description="WWE" evidence="2">
    <location>
        <begin position="669"/>
        <end position="746"/>
    </location>
</feature>
<dbReference type="InterPro" id="IPR018123">
    <property type="entry name" value="WWE-dom_subgr"/>
</dbReference>
<proteinExistence type="predicted"/>
<evidence type="ECO:0000313" key="4">
    <source>
        <dbReference type="Proteomes" id="UP001162131"/>
    </source>
</evidence>
<accession>A0AAU9K4F4</accession>
<dbReference type="PROSITE" id="PS50918">
    <property type="entry name" value="WWE"/>
    <property type="match status" value="2"/>
</dbReference>
<feature type="compositionally biased region" description="Pro residues" evidence="1">
    <location>
        <begin position="1"/>
        <end position="11"/>
    </location>
</feature>
<dbReference type="SUPFAM" id="SSF117839">
    <property type="entry name" value="WWE domain"/>
    <property type="match status" value="2"/>
</dbReference>
<dbReference type="GO" id="GO:0008270">
    <property type="term" value="F:zinc ion binding"/>
    <property type="evidence" value="ECO:0007669"/>
    <property type="project" value="InterPro"/>
</dbReference>
<feature type="compositionally biased region" description="Polar residues" evidence="1">
    <location>
        <begin position="193"/>
        <end position="218"/>
    </location>
</feature>
<name>A0AAU9K4F4_9CILI</name>
<feature type="compositionally biased region" description="Polar residues" evidence="1">
    <location>
        <begin position="14"/>
        <end position="31"/>
    </location>
</feature>
<dbReference type="Gene3D" id="3.30.720.50">
    <property type="match status" value="2"/>
</dbReference>
<reference evidence="3" key="1">
    <citation type="submission" date="2021-09" db="EMBL/GenBank/DDBJ databases">
        <authorList>
            <consortium name="AG Swart"/>
            <person name="Singh M."/>
            <person name="Singh A."/>
            <person name="Seah K."/>
            <person name="Emmerich C."/>
        </authorList>
    </citation>
    <scope>NUCLEOTIDE SEQUENCE</scope>
    <source>
        <strain evidence="3">ATCC30299</strain>
    </source>
</reference>
<feature type="compositionally biased region" description="Polar residues" evidence="1">
    <location>
        <begin position="306"/>
        <end position="323"/>
    </location>
</feature>
<feature type="compositionally biased region" description="Polar residues" evidence="1">
    <location>
        <begin position="125"/>
        <end position="140"/>
    </location>
</feature>
<feature type="compositionally biased region" description="Polar residues" evidence="1">
    <location>
        <begin position="359"/>
        <end position="370"/>
    </location>
</feature>
<protein>
    <recommendedName>
        <fullName evidence="2">WWE domain-containing protein</fullName>
    </recommendedName>
</protein>
<feature type="region of interest" description="Disordered" evidence="1">
    <location>
        <begin position="480"/>
        <end position="501"/>
    </location>
</feature>
<feature type="region of interest" description="Disordered" evidence="1">
    <location>
        <begin position="193"/>
        <end position="289"/>
    </location>
</feature>
<feature type="compositionally biased region" description="Pro residues" evidence="1">
    <location>
        <begin position="332"/>
        <end position="346"/>
    </location>
</feature>
<dbReference type="InterPro" id="IPR004170">
    <property type="entry name" value="WWE_dom"/>
</dbReference>
<feature type="compositionally biased region" description="Polar residues" evidence="1">
    <location>
        <begin position="96"/>
        <end position="115"/>
    </location>
</feature>
<keyword evidence="4" id="KW-1185">Reference proteome</keyword>
<feature type="compositionally biased region" description="Polar residues" evidence="1">
    <location>
        <begin position="401"/>
        <end position="413"/>
    </location>
</feature>
<feature type="compositionally biased region" description="Low complexity" evidence="1">
    <location>
        <begin position="253"/>
        <end position="273"/>
    </location>
</feature>
<gene>
    <name evidence="3" type="ORF">BSTOLATCC_MIC57931</name>
</gene>